<dbReference type="NCBIfam" id="TIGR01262">
    <property type="entry name" value="maiA"/>
    <property type="match status" value="1"/>
</dbReference>
<dbReference type="Pfam" id="PF13417">
    <property type="entry name" value="GST_N_3"/>
    <property type="match status" value="1"/>
</dbReference>
<evidence type="ECO:0000259" key="8">
    <source>
        <dbReference type="PROSITE" id="PS50405"/>
    </source>
</evidence>
<keyword evidence="3 5" id="KW-0808">Transferase</keyword>
<dbReference type="InterPro" id="IPR036282">
    <property type="entry name" value="Glutathione-S-Trfase_C_sf"/>
</dbReference>
<dbReference type="Gene3D" id="3.40.50.2000">
    <property type="entry name" value="Glycogen Phosphorylase B"/>
    <property type="match status" value="2"/>
</dbReference>
<gene>
    <name evidence="9" type="ORF">OSB04_014769</name>
</gene>
<dbReference type="PANTHER" id="PTHR42673">
    <property type="entry name" value="MALEYLACETOACETATE ISOMERASE"/>
    <property type="match status" value="1"/>
</dbReference>
<evidence type="ECO:0000256" key="2">
    <source>
        <dbReference type="ARBA" id="ARBA00010007"/>
    </source>
</evidence>
<dbReference type="SFLD" id="SFLDG00358">
    <property type="entry name" value="Main_(cytGST)"/>
    <property type="match status" value="1"/>
</dbReference>
<dbReference type="InterPro" id="IPR036249">
    <property type="entry name" value="Thioredoxin-like_sf"/>
</dbReference>
<keyword evidence="5" id="KW-0328">Glycosyltransferase</keyword>
<proteinExistence type="inferred from homology"/>
<feature type="domain" description="GST N-terminal" evidence="7">
    <location>
        <begin position="367"/>
        <end position="448"/>
    </location>
</feature>
<keyword evidence="10" id="KW-1185">Reference proteome</keyword>
<organism evidence="9 10">
    <name type="scientific">Centaurea solstitialis</name>
    <name type="common">yellow star-thistle</name>
    <dbReference type="NCBI Taxonomy" id="347529"/>
    <lineage>
        <taxon>Eukaryota</taxon>
        <taxon>Viridiplantae</taxon>
        <taxon>Streptophyta</taxon>
        <taxon>Embryophyta</taxon>
        <taxon>Tracheophyta</taxon>
        <taxon>Spermatophyta</taxon>
        <taxon>Magnoliopsida</taxon>
        <taxon>eudicotyledons</taxon>
        <taxon>Gunneridae</taxon>
        <taxon>Pentapetalae</taxon>
        <taxon>asterids</taxon>
        <taxon>campanulids</taxon>
        <taxon>Asterales</taxon>
        <taxon>Asteraceae</taxon>
        <taxon>Carduoideae</taxon>
        <taxon>Cardueae</taxon>
        <taxon>Centaureinae</taxon>
        <taxon>Centaurea</taxon>
    </lineage>
</organism>
<comment type="catalytic activity">
    <reaction evidence="4">
        <text>RX + glutathione = an S-substituted glutathione + a halide anion + H(+)</text>
        <dbReference type="Rhea" id="RHEA:16437"/>
        <dbReference type="ChEBI" id="CHEBI:15378"/>
        <dbReference type="ChEBI" id="CHEBI:16042"/>
        <dbReference type="ChEBI" id="CHEBI:17792"/>
        <dbReference type="ChEBI" id="CHEBI:57925"/>
        <dbReference type="ChEBI" id="CHEBI:90779"/>
        <dbReference type="EC" id="2.5.1.18"/>
    </reaction>
</comment>
<protein>
    <recommendedName>
        <fullName evidence="6">Glycosyltransferase</fullName>
        <ecNumber evidence="6">2.4.1.-</ecNumber>
    </recommendedName>
</protein>
<dbReference type="AlphaFoldDB" id="A0AA38SXQ2"/>
<dbReference type="GO" id="GO:0016034">
    <property type="term" value="F:maleylacetoacetate isomerase activity"/>
    <property type="evidence" value="ECO:0007669"/>
    <property type="project" value="TreeGrafter"/>
</dbReference>
<dbReference type="FunFam" id="3.40.30.10:FF:000100">
    <property type="entry name" value="Glutathione S-transferase Z1"/>
    <property type="match status" value="1"/>
</dbReference>
<dbReference type="GO" id="GO:0006749">
    <property type="term" value="P:glutathione metabolic process"/>
    <property type="evidence" value="ECO:0007669"/>
    <property type="project" value="TreeGrafter"/>
</dbReference>
<reference evidence="9" key="1">
    <citation type="submission" date="2023-03" db="EMBL/GenBank/DDBJ databases">
        <title>Chromosome-scale reference genome and RAD-based genetic map of yellow starthistle (Centaurea solstitialis) reveal putative structural variation and QTLs associated with invader traits.</title>
        <authorList>
            <person name="Reatini B."/>
            <person name="Cang F.A."/>
            <person name="Jiang Q."/>
            <person name="Mckibben M.T.W."/>
            <person name="Barker M.S."/>
            <person name="Rieseberg L.H."/>
            <person name="Dlugosch K.M."/>
        </authorList>
    </citation>
    <scope>NUCLEOTIDE SEQUENCE</scope>
    <source>
        <strain evidence="9">CAN-66</strain>
        <tissue evidence="9">Leaf</tissue>
    </source>
</reference>
<dbReference type="SUPFAM" id="SSF53756">
    <property type="entry name" value="UDP-Glycosyltransferase/glycogen phosphorylase"/>
    <property type="match status" value="1"/>
</dbReference>
<dbReference type="PROSITE" id="PS50405">
    <property type="entry name" value="GST_CTER"/>
    <property type="match status" value="1"/>
</dbReference>
<evidence type="ECO:0000256" key="6">
    <source>
        <dbReference type="RuleBase" id="RU362057"/>
    </source>
</evidence>
<dbReference type="GO" id="GO:0006559">
    <property type="term" value="P:L-phenylalanine catabolic process"/>
    <property type="evidence" value="ECO:0007669"/>
    <property type="project" value="TreeGrafter"/>
</dbReference>
<dbReference type="PROSITE" id="PS50404">
    <property type="entry name" value="GST_NTER"/>
    <property type="match status" value="2"/>
</dbReference>
<dbReference type="InterPro" id="IPR005955">
    <property type="entry name" value="GST_Zeta"/>
</dbReference>
<dbReference type="Pfam" id="PF13410">
    <property type="entry name" value="GST_C_2"/>
    <property type="match status" value="1"/>
</dbReference>
<dbReference type="InterPro" id="IPR004045">
    <property type="entry name" value="Glutathione_S-Trfase_N"/>
</dbReference>
<dbReference type="InterPro" id="IPR035595">
    <property type="entry name" value="UDP_glycos_trans_CS"/>
</dbReference>
<comment type="similarity">
    <text evidence="1 5">Belongs to the UDP-glycosyltransferase family.</text>
</comment>
<dbReference type="EC" id="2.4.1.-" evidence="6"/>
<dbReference type="FunFam" id="1.20.1050.10:FF:000017">
    <property type="entry name" value="Maleylacetoacetate isomerase"/>
    <property type="match status" value="1"/>
</dbReference>
<dbReference type="GO" id="GO:0004364">
    <property type="term" value="F:glutathione transferase activity"/>
    <property type="evidence" value="ECO:0007669"/>
    <property type="project" value="UniProtKB-EC"/>
</dbReference>
<feature type="domain" description="GST N-terminal" evidence="7">
    <location>
        <begin position="11"/>
        <end position="92"/>
    </location>
</feature>
<dbReference type="GO" id="GO:0005737">
    <property type="term" value="C:cytoplasm"/>
    <property type="evidence" value="ECO:0007669"/>
    <property type="project" value="InterPro"/>
</dbReference>
<dbReference type="CDD" id="cd03784">
    <property type="entry name" value="GT1_Gtf-like"/>
    <property type="match status" value="1"/>
</dbReference>
<comment type="similarity">
    <text evidence="2">Belongs to the GST superfamily. Zeta family.</text>
</comment>
<dbReference type="InterPro" id="IPR034333">
    <property type="entry name" value="GST_Zeta_N"/>
</dbReference>
<evidence type="ECO:0000256" key="3">
    <source>
        <dbReference type="ARBA" id="ARBA00022679"/>
    </source>
</evidence>
<name>A0AA38SXQ2_9ASTR</name>
<dbReference type="GO" id="GO:0008194">
    <property type="term" value="F:UDP-glycosyltransferase activity"/>
    <property type="evidence" value="ECO:0007669"/>
    <property type="project" value="InterPro"/>
</dbReference>
<dbReference type="InterPro" id="IPR010987">
    <property type="entry name" value="Glutathione-S-Trfase_C-like"/>
</dbReference>
<dbReference type="InterPro" id="IPR002213">
    <property type="entry name" value="UDP_glucos_trans"/>
</dbReference>
<dbReference type="InterPro" id="IPR040079">
    <property type="entry name" value="Glutathione_S-Trfase"/>
</dbReference>
<dbReference type="GO" id="GO:0009407">
    <property type="term" value="P:toxin catabolic process"/>
    <property type="evidence" value="ECO:0007669"/>
    <property type="project" value="UniProtKB-ARBA"/>
</dbReference>
<comment type="caution">
    <text evidence="9">The sequence shown here is derived from an EMBL/GenBank/DDBJ whole genome shotgun (WGS) entry which is preliminary data.</text>
</comment>
<dbReference type="PANTHER" id="PTHR42673:SF4">
    <property type="entry name" value="MALEYLACETOACETATE ISOMERASE"/>
    <property type="match status" value="1"/>
</dbReference>
<dbReference type="CDD" id="cd03042">
    <property type="entry name" value="GST_N_Zeta"/>
    <property type="match status" value="2"/>
</dbReference>
<dbReference type="EMBL" id="JARYMX010000004">
    <property type="protein sequence ID" value="KAJ9550724.1"/>
    <property type="molecule type" value="Genomic_DNA"/>
</dbReference>
<sequence length="576" mass="64877">MATSSGQEETKKLQLYSYHRSSCSFRVRIALNLKGLNYEYKAVNLLKGEQHSPEYLKVNPIGYVPALVDGDILVSDSFAIVMVSNGFNSYLDEIPIYKTYIPCPYEANSNENLFFIANLRRTESATVIEWMKTLWPLKVVGPTIPSMYLDRRLENDNDYGVNLIKPNHNECMEWLNDKPKGSVVYVAFGSYGELGPEQMEEVAWGLHDSSLNFLWVVRASEEEKLPKGFVDRKTEKGLVVAWCRQLEVLSHESIGCFVTHCGFNSTLEAISLGVPVVAMPQWTDQITNAKCLEDIWGVGVRVKHDEKGIVRRGNLVSCIKAIMEGEQGVVARRNAKKWRDLTKEAVAEGGSSDKDINATTSGPEESKKLQLYSYHTSSCSFRVRIALNLKGLEYEYKAVNLLKREQHSPEYLKVNPIGYVPALVDGDILISDSFAIVMYLEEKYPQHPLLPSDLGKRAINYQAANIVSANIQPLQNLDVLKYIEEKVGPDAKISWVQKNINKGFEALEKLLKDHAGKYATGDDVYLADLFLAPQIQRFNLDMTPFPLLSRLNEAYMQLPAFQDALPQNQPDFPAAT</sequence>
<evidence type="ECO:0000256" key="1">
    <source>
        <dbReference type="ARBA" id="ARBA00009995"/>
    </source>
</evidence>
<evidence type="ECO:0000259" key="7">
    <source>
        <dbReference type="PROSITE" id="PS50404"/>
    </source>
</evidence>
<dbReference type="SFLD" id="SFLDS00019">
    <property type="entry name" value="Glutathione_Transferase_(cytos"/>
    <property type="match status" value="1"/>
</dbReference>
<evidence type="ECO:0000313" key="9">
    <source>
        <dbReference type="EMBL" id="KAJ9550724.1"/>
    </source>
</evidence>
<dbReference type="InterPro" id="IPR034330">
    <property type="entry name" value="GST_Zeta_C"/>
</dbReference>
<accession>A0AA38SXQ2</accession>
<evidence type="ECO:0000313" key="10">
    <source>
        <dbReference type="Proteomes" id="UP001172457"/>
    </source>
</evidence>
<dbReference type="SUPFAM" id="SSF47616">
    <property type="entry name" value="GST C-terminal domain-like"/>
    <property type="match status" value="1"/>
</dbReference>
<evidence type="ECO:0000256" key="4">
    <source>
        <dbReference type="ARBA" id="ARBA00047960"/>
    </source>
</evidence>
<dbReference type="Pfam" id="PF00201">
    <property type="entry name" value="UDPGT"/>
    <property type="match status" value="1"/>
</dbReference>
<evidence type="ECO:0000256" key="5">
    <source>
        <dbReference type="RuleBase" id="RU003718"/>
    </source>
</evidence>
<dbReference type="Gene3D" id="1.20.1050.10">
    <property type="match status" value="1"/>
</dbReference>
<dbReference type="PROSITE" id="PS00375">
    <property type="entry name" value="UDPGT"/>
    <property type="match status" value="1"/>
</dbReference>
<dbReference type="Proteomes" id="UP001172457">
    <property type="component" value="Chromosome 4"/>
</dbReference>
<feature type="domain" description="GST C-terminal" evidence="8">
    <location>
        <begin position="453"/>
        <end position="574"/>
    </location>
</feature>
<dbReference type="Gene3D" id="3.40.30.10">
    <property type="entry name" value="Glutaredoxin"/>
    <property type="match status" value="2"/>
</dbReference>
<dbReference type="SUPFAM" id="SSF52833">
    <property type="entry name" value="Thioredoxin-like"/>
    <property type="match status" value="2"/>
</dbReference>
<dbReference type="CDD" id="cd03191">
    <property type="entry name" value="GST_C_Zeta"/>
    <property type="match status" value="1"/>
</dbReference>
<dbReference type="FunFam" id="3.40.50.2000:FF:000019">
    <property type="entry name" value="Glycosyltransferase"/>
    <property type="match status" value="1"/>
</dbReference>